<name>A0A445AIT4_ARAHY</name>
<evidence type="ECO:0000259" key="1">
    <source>
        <dbReference type="Pfam" id="PF03108"/>
    </source>
</evidence>
<dbReference type="AlphaFoldDB" id="A0A445AIT4"/>
<protein>
    <recommendedName>
        <fullName evidence="1">Transposase MuDR plant domain-containing protein</fullName>
    </recommendedName>
</protein>
<dbReference type="Pfam" id="PF03108">
    <property type="entry name" value="DBD_Tnp_Mut"/>
    <property type="match status" value="1"/>
</dbReference>
<feature type="domain" description="Transposase MuDR plant" evidence="1">
    <location>
        <begin position="191"/>
        <end position="253"/>
    </location>
</feature>
<reference evidence="2 3" key="1">
    <citation type="submission" date="2019-01" db="EMBL/GenBank/DDBJ databases">
        <title>Sequencing of cultivated peanut Arachis hypogaea provides insights into genome evolution and oil improvement.</title>
        <authorList>
            <person name="Chen X."/>
        </authorList>
    </citation>
    <scope>NUCLEOTIDE SEQUENCE [LARGE SCALE GENOMIC DNA]</scope>
    <source>
        <strain evidence="3">cv. Fuhuasheng</strain>
        <tissue evidence="2">Leaves</tissue>
    </source>
</reference>
<gene>
    <name evidence="2" type="ORF">Ahy_B02g060546</name>
</gene>
<evidence type="ECO:0000313" key="3">
    <source>
        <dbReference type="Proteomes" id="UP000289738"/>
    </source>
</evidence>
<keyword evidence="3" id="KW-1185">Reference proteome</keyword>
<evidence type="ECO:0000313" key="2">
    <source>
        <dbReference type="EMBL" id="RYR26315.1"/>
    </source>
</evidence>
<accession>A0A445AIT4</accession>
<proteinExistence type="predicted"/>
<dbReference type="Proteomes" id="UP000289738">
    <property type="component" value="Chromosome B02"/>
</dbReference>
<sequence length="346" mass="39824">MPNGKGKMRLIFLDIAKQSIKLERGISLKTYYNGQIFPQTSEGVSFVCENPRDIVIPFAITYEEFQSILCQCGDNQSVLVFGGFVQFQIMHVVDEAKLIEVDLPEANIDWTIYNTKSEEEFEGTYHIVGPTEEVGEDVIIVESNVTEVANALASQHPSGELSFMHALDLDTMNAPEFPEYINSDPVVVTNDEFVVGMEFRSRETIIVAIKDYTIRRGVDYRVCESEPTTFYAKCIQYGTSCNWLIRASLIKRKNKLQSNQQVAGNIQNEVFEVREMPSGMEYAVNLRQQYCDCGEFQTDRIPCRYVFTCCANQRLDWQQYVHEVYRMDEIKKVYRTRFKPLENPTT</sequence>
<comment type="caution">
    <text evidence="2">The sequence shown here is derived from an EMBL/GenBank/DDBJ whole genome shotgun (WGS) entry which is preliminary data.</text>
</comment>
<organism evidence="2 3">
    <name type="scientific">Arachis hypogaea</name>
    <name type="common">Peanut</name>
    <dbReference type="NCBI Taxonomy" id="3818"/>
    <lineage>
        <taxon>Eukaryota</taxon>
        <taxon>Viridiplantae</taxon>
        <taxon>Streptophyta</taxon>
        <taxon>Embryophyta</taxon>
        <taxon>Tracheophyta</taxon>
        <taxon>Spermatophyta</taxon>
        <taxon>Magnoliopsida</taxon>
        <taxon>eudicotyledons</taxon>
        <taxon>Gunneridae</taxon>
        <taxon>Pentapetalae</taxon>
        <taxon>rosids</taxon>
        <taxon>fabids</taxon>
        <taxon>Fabales</taxon>
        <taxon>Fabaceae</taxon>
        <taxon>Papilionoideae</taxon>
        <taxon>50 kb inversion clade</taxon>
        <taxon>dalbergioids sensu lato</taxon>
        <taxon>Dalbergieae</taxon>
        <taxon>Pterocarpus clade</taxon>
        <taxon>Arachis</taxon>
    </lineage>
</organism>
<dbReference type="EMBL" id="SDMP01000012">
    <property type="protein sequence ID" value="RYR26315.1"/>
    <property type="molecule type" value="Genomic_DNA"/>
</dbReference>
<dbReference type="InterPro" id="IPR004332">
    <property type="entry name" value="Transposase_MuDR"/>
</dbReference>